<proteinExistence type="predicted"/>
<dbReference type="RefSeq" id="WP_062143050.1">
    <property type="nucleotide sequence ID" value="NZ_CP013002.1"/>
</dbReference>
<evidence type="ECO:0000313" key="3">
    <source>
        <dbReference type="EMBL" id="ALL12067.1"/>
    </source>
</evidence>
<dbReference type="STRING" id="69395.AQ619_01110"/>
<dbReference type="KEGG" id="chq:AQ619_01110"/>
<dbReference type="GO" id="GO:0006508">
    <property type="term" value="P:proteolysis"/>
    <property type="evidence" value="ECO:0007669"/>
    <property type="project" value="UniProtKB-KW"/>
</dbReference>
<dbReference type="GO" id="GO:0080120">
    <property type="term" value="P:CAAX-box protein maturation"/>
    <property type="evidence" value="ECO:0007669"/>
    <property type="project" value="UniProtKB-ARBA"/>
</dbReference>
<feature type="transmembrane region" description="Helical" evidence="1">
    <location>
        <begin position="206"/>
        <end position="226"/>
    </location>
</feature>
<accession>A0A0P0NVK1</accession>
<feature type="transmembrane region" description="Helical" evidence="1">
    <location>
        <begin position="132"/>
        <end position="154"/>
    </location>
</feature>
<dbReference type="OrthoDB" id="7183891at2"/>
<dbReference type="PANTHER" id="PTHR36435">
    <property type="entry name" value="SLR1288 PROTEIN"/>
    <property type="match status" value="1"/>
</dbReference>
<dbReference type="PANTHER" id="PTHR36435:SF1">
    <property type="entry name" value="CAAX AMINO TERMINAL PROTEASE FAMILY PROTEIN"/>
    <property type="match status" value="1"/>
</dbReference>
<dbReference type="InterPro" id="IPR003675">
    <property type="entry name" value="Rce1/LyrA-like_dom"/>
</dbReference>
<sequence>MAMGVIFEAMRESRFFADLTPRDRDGRLVALTLPVGLLAGFVAALLGAALACLIVMVVVSGLDGAPTAAALFAVFDDPERATTEGMSSLFLLSVLAGANGAAALAFIGVAGGLMHRPIRLYAAGAPLLRTRLILAGLVMVGTVMIVLVLAAGLLGAEPPRPPVLDLASTSLGRATYVAFAIALLVIAAAAEEVVFRGWLLKQCGAFTRNPLILMTVNGLVFAAIHFDPSPGAFLIRAAMGAGLTWMTLRTGGIELAIGAHAANNIIILLLIRPLSLTPETAQPLQAAALIGALGLGVGYALLAEAVVRWPAITRAFGGSSPATS</sequence>
<protein>
    <submittedName>
        <fullName evidence="3">CAAX protease</fullName>
    </submittedName>
</protein>
<feature type="transmembrane region" description="Helical" evidence="1">
    <location>
        <begin position="28"/>
        <end position="59"/>
    </location>
</feature>
<name>A0A0P0NVK1_9CAUL</name>
<organism evidence="3 4">
    <name type="scientific">Caulobacter henricii</name>
    <dbReference type="NCBI Taxonomy" id="69395"/>
    <lineage>
        <taxon>Bacteria</taxon>
        <taxon>Pseudomonadati</taxon>
        <taxon>Pseudomonadota</taxon>
        <taxon>Alphaproteobacteria</taxon>
        <taxon>Caulobacterales</taxon>
        <taxon>Caulobacteraceae</taxon>
        <taxon>Caulobacter</taxon>
    </lineage>
</organism>
<keyword evidence="1" id="KW-0812">Transmembrane</keyword>
<dbReference type="AlphaFoldDB" id="A0A0P0NVK1"/>
<evidence type="ECO:0000256" key="1">
    <source>
        <dbReference type="SAM" id="Phobius"/>
    </source>
</evidence>
<evidence type="ECO:0000313" key="4">
    <source>
        <dbReference type="Proteomes" id="UP000056905"/>
    </source>
</evidence>
<keyword evidence="3" id="KW-0645">Protease</keyword>
<reference evidence="3 4" key="1">
    <citation type="submission" date="2015-10" db="EMBL/GenBank/DDBJ databases">
        <title>Conservation of the essential genome among Caulobacter and Brevundimonas species.</title>
        <authorList>
            <person name="Scott D."/>
            <person name="Ely B."/>
        </authorList>
    </citation>
    <scope>NUCLEOTIDE SEQUENCE [LARGE SCALE GENOMIC DNA]</scope>
    <source>
        <strain evidence="3 4">CB4</strain>
    </source>
</reference>
<feature type="domain" description="CAAX prenyl protease 2/Lysostaphin resistance protein A-like" evidence="2">
    <location>
        <begin position="176"/>
        <end position="266"/>
    </location>
</feature>
<evidence type="ECO:0000259" key="2">
    <source>
        <dbReference type="Pfam" id="PF02517"/>
    </source>
</evidence>
<dbReference type="Pfam" id="PF02517">
    <property type="entry name" value="Rce1-like"/>
    <property type="match status" value="1"/>
</dbReference>
<feature type="transmembrane region" description="Helical" evidence="1">
    <location>
        <begin position="174"/>
        <end position="194"/>
    </location>
</feature>
<dbReference type="Proteomes" id="UP000056905">
    <property type="component" value="Chromosome"/>
</dbReference>
<keyword evidence="4" id="KW-1185">Reference proteome</keyword>
<dbReference type="EMBL" id="CP013002">
    <property type="protein sequence ID" value="ALL12067.1"/>
    <property type="molecule type" value="Genomic_DNA"/>
</dbReference>
<dbReference type="InterPro" id="IPR052710">
    <property type="entry name" value="CAAX_protease"/>
</dbReference>
<feature type="transmembrane region" description="Helical" evidence="1">
    <location>
        <begin position="89"/>
        <end position="111"/>
    </location>
</feature>
<keyword evidence="1" id="KW-1133">Transmembrane helix</keyword>
<feature type="transmembrane region" description="Helical" evidence="1">
    <location>
        <begin position="286"/>
        <end position="307"/>
    </location>
</feature>
<dbReference type="GO" id="GO:0004175">
    <property type="term" value="F:endopeptidase activity"/>
    <property type="evidence" value="ECO:0007669"/>
    <property type="project" value="UniProtKB-ARBA"/>
</dbReference>
<keyword evidence="1" id="KW-0472">Membrane</keyword>
<gene>
    <name evidence="3" type="ORF">AQ619_01110</name>
</gene>
<keyword evidence="3" id="KW-0378">Hydrolase</keyword>